<name>A0A3B0TJS4_9ZZZZ</name>
<accession>A0A3B0TJS4</accession>
<gene>
    <name evidence="2" type="ORF">MNBD_BACTEROID05-1085</name>
</gene>
<dbReference type="AlphaFoldDB" id="A0A3B0TJS4"/>
<dbReference type="Gene3D" id="1.20.120.450">
    <property type="entry name" value="dinb family like domain"/>
    <property type="match status" value="1"/>
</dbReference>
<dbReference type="InterPro" id="IPR024775">
    <property type="entry name" value="DinB-like"/>
</dbReference>
<feature type="non-terminal residue" evidence="2">
    <location>
        <position position="1"/>
    </location>
</feature>
<proteinExistence type="predicted"/>
<organism evidence="2">
    <name type="scientific">hydrothermal vent metagenome</name>
    <dbReference type="NCBI Taxonomy" id="652676"/>
    <lineage>
        <taxon>unclassified sequences</taxon>
        <taxon>metagenomes</taxon>
        <taxon>ecological metagenomes</taxon>
    </lineage>
</organism>
<sequence>TIAENIQHLILATKPLVKLFSNPEIMATNWGKSNRSSRKYKEVVALYLKHIGIPGFTTKHYTPSNMEFTKSELIGNFNNTNKSLLDKTSLLSEEDLDNYQIPHPLIGLMTCKEFLFFTHYHTVHHLKTIRKTLENN</sequence>
<protein>
    <recommendedName>
        <fullName evidence="1">DinB-like domain-containing protein</fullName>
    </recommendedName>
</protein>
<dbReference type="EMBL" id="UOEN01000177">
    <property type="protein sequence ID" value="VAW13557.1"/>
    <property type="molecule type" value="Genomic_DNA"/>
</dbReference>
<feature type="domain" description="DinB-like" evidence="1">
    <location>
        <begin position="1"/>
        <end position="129"/>
    </location>
</feature>
<evidence type="ECO:0000259" key="1">
    <source>
        <dbReference type="Pfam" id="PF12867"/>
    </source>
</evidence>
<dbReference type="SUPFAM" id="SSF109854">
    <property type="entry name" value="DinB/YfiT-like putative metalloenzymes"/>
    <property type="match status" value="1"/>
</dbReference>
<reference evidence="2" key="1">
    <citation type="submission" date="2018-06" db="EMBL/GenBank/DDBJ databases">
        <authorList>
            <person name="Zhirakovskaya E."/>
        </authorList>
    </citation>
    <scope>NUCLEOTIDE SEQUENCE</scope>
</reference>
<evidence type="ECO:0000313" key="2">
    <source>
        <dbReference type="EMBL" id="VAW13557.1"/>
    </source>
</evidence>
<dbReference type="InterPro" id="IPR034660">
    <property type="entry name" value="DinB/YfiT-like"/>
</dbReference>
<dbReference type="Pfam" id="PF12867">
    <property type="entry name" value="DinB_2"/>
    <property type="match status" value="1"/>
</dbReference>